<keyword evidence="3" id="KW-0809">Transit peptide</keyword>
<name>A0A9Q1KZZ2_9CARY</name>
<dbReference type="GO" id="GO:0006353">
    <property type="term" value="P:DNA-templated transcription termination"/>
    <property type="evidence" value="ECO:0007669"/>
    <property type="project" value="UniProtKB-KW"/>
</dbReference>
<comment type="similarity">
    <text evidence="1">Belongs to the mTERF family.</text>
</comment>
<reference evidence="4" key="1">
    <citation type="submission" date="2022-04" db="EMBL/GenBank/DDBJ databases">
        <title>Carnegiea gigantea Genome sequencing and assembly v2.</title>
        <authorList>
            <person name="Copetti D."/>
            <person name="Sanderson M.J."/>
            <person name="Burquez A."/>
            <person name="Wojciechowski M.F."/>
        </authorList>
    </citation>
    <scope>NUCLEOTIDE SEQUENCE</scope>
    <source>
        <strain evidence="4">SGP5-SGP5p</strain>
        <tissue evidence="4">Aerial part</tissue>
    </source>
</reference>
<evidence type="ECO:0000256" key="1">
    <source>
        <dbReference type="ARBA" id="ARBA00007692"/>
    </source>
</evidence>
<dbReference type="GO" id="GO:0003676">
    <property type="term" value="F:nucleic acid binding"/>
    <property type="evidence" value="ECO:0007669"/>
    <property type="project" value="InterPro"/>
</dbReference>
<dbReference type="InterPro" id="IPR003690">
    <property type="entry name" value="MTERF"/>
</dbReference>
<keyword evidence="2" id="KW-0804">Transcription</keyword>
<evidence type="ECO:0000256" key="2">
    <source>
        <dbReference type="ARBA" id="ARBA00022472"/>
    </source>
</evidence>
<dbReference type="AlphaFoldDB" id="A0A9Q1KZZ2"/>
<proteinExistence type="inferred from homology"/>
<dbReference type="InterPro" id="IPR038538">
    <property type="entry name" value="MTERF_sf"/>
</dbReference>
<evidence type="ECO:0000313" key="4">
    <source>
        <dbReference type="EMBL" id="KAJ8453080.1"/>
    </source>
</evidence>
<evidence type="ECO:0000313" key="5">
    <source>
        <dbReference type="Proteomes" id="UP001153076"/>
    </source>
</evidence>
<dbReference type="OrthoDB" id="637682at2759"/>
<keyword evidence="5" id="KW-1185">Reference proteome</keyword>
<dbReference type="Proteomes" id="UP001153076">
    <property type="component" value="Unassembled WGS sequence"/>
</dbReference>
<keyword evidence="2" id="KW-0805">Transcription regulation</keyword>
<dbReference type="Pfam" id="PF02536">
    <property type="entry name" value="mTERF"/>
    <property type="match status" value="1"/>
</dbReference>
<sequence length="372" mass="42496">MLVWRENEELGKLSSSLFSGLMSLNALIRVYGSDQNCAVIFAGAMEVSSSQNSSSILWFFKDKGFDDKSIHDMFKRCKRLENLRREKASENWDYLRNLGIQERKLPSVIIKCPKILTFNVDATIEPMVQCLKTLATKPDEVATAIIKFPYIFSHSAEGKLCPLLGFLEALGIPEKQIGKMVLLNPRMLSYSIEPKLTKLVEFFAKLGVKEGGMIGKILVKNPFIMGYNVEKRLQPTADFLKKVGLTEPDLQKVAVNYPEVLCRDVNKVLKPNSDFLRSHGFDDRQIATVVSGYPPVLIKSIKNSLEPKIKFLVEVMGRRIQDVVDYPDFFRHGLKKSLELRQRILSQRSEDFSLNEMLYYNRKKFCLKYGST</sequence>
<dbReference type="EMBL" id="JAKOGI010000002">
    <property type="protein sequence ID" value="KAJ8453080.1"/>
    <property type="molecule type" value="Genomic_DNA"/>
</dbReference>
<accession>A0A9Q1KZZ2</accession>
<dbReference type="SMART" id="SM00733">
    <property type="entry name" value="Mterf"/>
    <property type="match status" value="7"/>
</dbReference>
<evidence type="ECO:0000256" key="3">
    <source>
        <dbReference type="ARBA" id="ARBA00022946"/>
    </source>
</evidence>
<evidence type="ECO:0008006" key="6">
    <source>
        <dbReference type="Google" id="ProtNLM"/>
    </source>
</evidence>
<organism evidence="4 5">
    <name type="scientific">Carnegiea gigantea</name>
    <dbReference type="NCBI Taxonomy" id="171969"/>
    <lineage>
        <taxon>Eukaryota</taxon>
        <taxon>Viridiplantae</taxon>
        <taxon>Streptophyta</taxon>
        <taxon>Embryophyta</taxon>
        <taxon>Tracheophyta</taxon>
        <taxon>Spermatophyta</taxon>
        <taxon>Magnoliopsida</taxon>
        <taxon>eudicotyledons</taxon>
        <taxon>Gunneridae</taxon>
        <taxon>Pentapetalae</taxon>
        <taxon>Caryophyllales</taxon>
        <taxon>Cactineae</taxon>
        <taxon>Cactaceae</taxon>
        <taxon>Cactoideae</taxon>
        <taxon>Echinocereeae</taxon>
        <taxon>Carnegiea</taxon>
    </lineage>
</organism>
<comment type="caution">
    <text evidence="4">The sequence shown here is derived from an EMBL/GenBank/DDBJ whole genome shotgun (WGS) entry which is preliminary data.</text>
</comment>
<gene>
    <name evidence="4" type="ORF">Cgig2_014843</name>
</gene>
<dbReference type="PANTHER" id="PTHR13068">
    <property type="entry name" value="CGI-12 PROTEIN-RELATED"/>
    <property type="match status" value="1"/>
</dbReference>
<protein>
    <recommendedName>
        <fullName evidence="6">Mitochondrial transcription termination factor</fullName>
    </recommendedName>
</protein>
<dbReference type="PANTHER" id="PTHR13068:SF173">
    <property type="entry name" value="EMB|CAB62602.1"/>
    <property type="match status" value="1"/>
</dbReference>
<keyword evidence="2" id="KW-0806">Transcription termination</keyword>
<dbReference type="Gene3D" id="1.25.70.10">
    <property type="entry name" value="Transcription termination factor 3, mitochondrial"/>
    <property type="match status" value="2"/>
</dbReference>